<feature type="compositionally biased region" description="Low complexity" evidence="13">
    <location>
        <begin position="388"/>
        <end position="401"/>
    </location>
</feature>
<evidence type="ECO:0000256" key="12">
    <source>
        <dbReference type="PROSITE-ProRule" id="PRU10141"/>
    </source>
</evidence>
<comment type="catalytic activity">
    <reaction evidence="9">
        <text>L-seryl-[protein] + ATP = O-phospho-L-seryl-[protein] + ADP + H(+)</text>
        <dbReference type="Rhea" id="RHEA:17989"/>
        <dbReference type="Rhea" id="RHEA-COMP:9863"/>
        <dbReference type="Rhea" id="RHEA-COMP:11604"/>
        <dbReference type="ChEBI" id="CHEBI:15378"/>
        <dbReference type="ChEBI" id="CHEBI:29999"/>
        <dbReference type="ChEBI" id="CHEBI:30616"/>
        <dbReference type="ChEBI" id="CHEBI:83421"/>
        <dbReference type="ChEBI" id="CHEBI:456216"/>
        <dbReference type="EC" id="2.7.11.1"/>
    </reaction>
</comment>
<dbReference type="PROSITE" id="PS50219">
    <property type="entry name" value="CNH"/>
    <property type="match status" value="1"/>
</dbReference>
<keyword evidence="8 9" id="KW-0067">ATP-binding</keyword>
<comment type="caution">
    <text evidence="16">The sequence shown here is derived from an EMBL/GenBank/DDBJ whole genome shotgun (WGS) entry which is preliminary data.</text>
</comment>
<dbReference type="Gene3D" id="1.10.510.10">
    <property type="entry name" value="Transferase(Phosphotransferase) domain 1"/>
    <property type="match status" value="1"/>
</dbReference>
<reference evidence="16 17" key="1">
    <citation type="submission" date="2020-08" db="EMBL/GenBank/DDBJ databases">
        <authorList>
            <person name="Koutsovoulos G."/>
            <person name="Danchin GJ E."/>
        </authorList>
    </citation>
    <scope>NUCLEOTIDE SEQUENCE [LARGE SCALE GENOMIC DNA]</scope>
</reference>
<comment type="similarity">
    <text evidence="2 9">Belongs to the protein kinase superfamily. STE Ser/Thr protein kinase family. STE20 subfamily.</text>
</comment>
<dbReference type="GO" id="GO:0005524">
    <property type="term" value="F:ATP binding"/>
    <property type="evidence" value="ECO:0007669"/>
    <property type="project" value="UniProtKB-UniRule"/>
</dbReference>
<dbReference type="SMART" id="SM00036">
    <property type="entry name" value="CNH"/>
    <property type="match status" value="1"/>
</dbReference>
<dbReference type="Pfam" id="PF00780">
    <property type="entry name" value="CNH"/>
    <property type="match status" value="2"/>
</dbReference>
<evidence type="ECO:0000256" key="8">
    <source>
        <dbReference type="ARBA" id="ARBA00022840"/>
    </source>
</evidence>
<evidence type="ECO:0000256" key="1">
    <source>
        <dbReference type="ARBA" id="ARBA00001946"/>
    </source>
</evidence>
<gene>
    <name evidence="16" type="ORF">MENT_LOCUS12184</name>
</gene>
<dbReference type="FunFam" id="1.10.510.10:FF:000031">
    <property type="entry name" value="Mitogen-activated protein kinase kinase kinase kinase"/>
    <property type="match status" value="1"/>
</dbReference>
<feature type="compositionally biased region" description="Low complexity" evidence="13">
    <location>
        <begin position="495"/>
        <end position="524"/>
    </location>
</feature>
<evidence type="ECO:0000256" key="6">
    <source>
        <dbReference type="ARBA" id="ARBA00022741"/>
    </source>
</evidence>
<evidence type="ECO:0000256" key="13">
    <source>
        <dbReference type="SAM" id="MobiDB-lite"/>
    </source>
</evidence>
<dbReference type="EC" id="2.7.11.1" evidence="9"/>
<dbReference type="InterPro" id="IPR000719">
    <property type="entry name" value="Prot_kinase_dom"/>
</dbReference>
<evidence type="ECO:0000313" key="17">
    <source>
        <dbReference type="Proteomes" id="UP000580250"/>
    </source>
</evidence>
<dbReference type="CDD" id="cd06613">
    <property type="entry name" value="STKc_MAP4K3_like"/>
    <property type="match status" value="1"/>
</dbReference>
<dbReference type="PANTHER" id="PTHR48012">
    <property type="entry name" value="STERILE20-LIKE KINASE, ISOFORM B-RELATED"/>
    <property type="match status" value="1"/>
</dbReference>
<evidence type="ECO:0000259" key="15">
    <source>
        <dbReference type="PROSITE" id="PS50219"/>
    </source>
</evidence>
<feature type="region of interest" description="Disordered" evidence="13">
    <location>
        <begin position="380"/>
        <end position="402"/>
    </location>
</feature>
<keyword evidence="3 9" id="KW-0723">Serine/threonine-protein kinase</keyword>
<name>A0A6V7UFU7_MELEN</name>
<evidence type="ECO:0000313" key="16">
    <source>
        <dbReference type="EMBL" id="CAD2156257.1"/>
    </source>
</evidence>
<feature type="active site" description="Proton acceptor" evidence="10">
    <location>
        <position position="134"/>
    </location>
</feature>
<keyword evidence="5 9" id="KW-0808">Transferase</keyword>
<dbReference type="PANTHER" id="PTHR48012:SF18">
    <property type="entry name" value="HAPPYHOUR, ISOFORM A"/>
    <property type="match status" value="1"/>
</dbReference>
<evidence type="ECO:0000256" key="3">
    <source>
        <dbReference type="ARBA" id="ARBA00022527"/>
    </source>
</evidence>
<organism evidence="16 17">
    <name type="scientific">Meloidogyne enterolobii</name>
    <name type="common">Root-knot nematode worm</name>
    <name type="synonym">Meloidogyne mayaguensis</name>
    <dbReference type="NCBI Taxonomy" id="390850"/>
    <lineage>
        <taxon>Eukaryota</taxon>
        <taxon>Metazoa</taxon>
        <taxon>Ecdysozoa</taxon>
        <taxon>Nematoda</taxon>
        <taxon>Chromadorea</taxon>
        <taxon>Rhabditida</taxon>
        <taxon>Tylenchina</taxon>
        <taxon>Tylenchomorpha</taxon>
        <taxon>Tylenchoidea</taxon>
        <taxon>Meloidogynidae</taxon>
        <taxon>Meloidogyninae</taxon>
        <taxon>Meloidogyne</taxon>
    </lineage>
</organism>
<feature type="region of interest" description="Disordered" evidence="13">
    <location>
        <begin position="316"/>
        <end position="346"/>
    </location>
</feature>
<feature type="compositionally biased region" description="Basic and acidic residues" evidence="13">
    <location>
        <begin position="316"/>
        <end position="344"/>
    </location>
</feature>
<dbReference type="Proteomes" id="UP000580250">
    <property type="component" value="Unassembled WGS sequence"/>
</dbReference>
<protein>
    <recommendedName>
        <fullName evidence="9">Mitogen-activated protein kinase kinase kinase kinase</fullName>
        <ecNumber evidence="9">2.7.11.1</ecNumber>
    </recommendedName>
</protein>
<dbReference type="Pfam" id="PF00069">
    <property type="entry name" value="Pkinase"/>
    <property type="match status" value="1"/>
</dbReference>
<sequence length="1115" mass="125344">MNGTIRRSDPCGDYELLQRVGTGSYGEVYKARDLKTGLFAAVKIVKLEHGDNFASIQQEVLMLRDCVHPNIIAYNGSYLRRDRLWIVMEYCGGGSLQDIYQMTGPLTELQIAFVCRETLKGLKYLHQRGKVHRDVKGANILLTHTGDIKLADFGIAAQITATLGKRLSFIGTPYWMAPEVADVENRGGYGSEVDVWAVGITGIELAELKPPYFELPPIQVLHLMTKSNYKVPKLKDKKKWSPTFAQFIKACLTKNPKKRPSPDKLLTTNPFVSGALSSRLIRELLDRVNHPDKIDRDEQQQNDYNEDIIVVKEVRRSKKEGGKRENGENKLRESSESEQEEKSKTTTYQVENFASHHQHLFTSSYINNRQKNGRKNLRNIQQTDDCPSSSSSSSSSSSISSLNSNLHGHVNLGMDENDVGEEDEVFGDDWNQQISYQSEKTLVASHGDASGRIIDLTLQENNDGNNIFEQSSFQISSSPLQPNSPQKRPKNLNIPKNSSNQKQQQLQPQRSHSSLSSAPKSPSLITRTPTTKKASKILARIDESLKLKWNRLRSKSASLLNVQQQSSNYYYAINQNGPFASPSTQNNNISNNSPAAKKYGTAINQHHTHHPFQSRPMTCCFGMVPTPQVTMGACFVTVLHKSPINVNCCAQWYHPANRKQFMVLGAEQGVYALDLSDMSGEDEAPLVQLHERRCTWLHIVNDTITALQGKTPYLYRHDLLQLFQQELITQKLADKLQRLPEKFKPKALIGSIRMPETKDCYQCNVERSINDGELYLCCAVPNAVLLFRWYDPLTRFVWLKRVELDKLALPYLGPQHPHKPFNLVFGSGAANSDYPMVCIGISRALTSPVGTAQQLLNDLRNNKTYQKDRLELQFVNFNGPDNNNGVSSSNGCGGVGGGGQFFDLFTSDIFGGCGSSDDECCFTPQGRSPNNFCSKNGIMGSDINGRTIWRWREKLENVVALKQLDRDTLFLAYDNQILITDLNGNQKKTDLMQTHFIFDSRLEYAIPLSDSVLGFHKHGIQGKSFFRGTITQELNDPSKDYHLIGKDSLIVLKMIKRRRCTNLKISSLLSSQNVKDVNVEDEAVDDINEDGVEEEEEEEEDICVLTGHISTMTPP</sequence>
<keyword evidence="7 9" id="KW-0418">Kinase</keyword>
<dbReference type="SMART" id="SM00220">
    <property type="entry name" value="S_TKc"/>
    <property type="match status" value="1"/>
</dbReference>
<evidence type="ECO:0000259" key="14">
    <source>
        <dbReference type="PROSITE" id="PS50011"/>
    </source>
</evidence>
<dbReference type="PIRSF" id="PIRSF038172">
    <property type="entry name" value="MAPKKKK"/>
    <property type="match status" value="1"/>
</dbReference>
<feature type="binding site" evidence="11 12">
    <location>
        <position position="43"/>
    </location>
    <ligand>
        <name>ATP</name>
        <dbReference type="ChEBI" id="CHEBI:30616"/>
    </ligand>
</feature>
<evidence type="ECO:0000256" key="2">
    <source>
        <dbReference type="ARBA" id="ARBA00008874"/>
    </source>
</evidence>
<feature type="domain" description="CNH" evidence="15">
    <location>
        <begin position="643"/>
        <end position="1049"/>
    </location>
</feature>
<accession>A0A6V7UFU7</accession>
<dbReference type="GO" id="GO:0005737">
    <property type="term" value="C:cytoplasm"/>
    <property type="evidence" value="ECO:0007669"/>
    <property type="project" value="TreeGrafter"/>
</dbReference>
<comment type="catalytic activity">
    <reaction evidence="9">
        <text>L-threonyl-[protein] + ATP = O-phospho-L-threonyl-[protein] + ADP + H(+)</text>
        <dbReference type="Rhea" id="RHEA:46608"/>
        <dbReference type="Rhea" id="RHEA-COMP:11060"/>
        <dbReference type="Rhea" id="RHEA-COMP:11605"/>
        <dbReference type="ChEBI" id="CHEBI:15378"/>
        <dbReference type="ChEBI" id="CHEBI:30013"/>
        <dbReference type="ChEBI" id="CHEBI:30616"/>
        <dbReference type="ChEBI" id="CHEBI:61977"/>
        <dbReference type="ChEBI" id="CHEBI:456216"/>
        <dbReference type="EC" id="2.7.11.1"/>
    </reaction>
</comment>
<evidence type="ECO:0000256" key="5">
    <source>
        <dbReference type="ARBA" id="ARBA00022679"/>
    </source>
</evidence>
<keyword evidence="4" id="KW-0597">Phosphoprotein</keyword>
<dbReference type="AlphaFoldDB" id="A0A6V7UFU7"/>
<feature type="binding site" evidence="11">
    <location>
        <begin position="20"/>
        <end position="28"/>
    </location>
    <ligand>
        <name>ATP</name>
        <dbReference type="ChEBI" id="CHEBI:30616"/>
    </ligand>
</feature>
<evidence type="ECO:0000256" key="7">
    <source>
        <dbReference type="ARBA" id="ARBA00022777"/>
    </source>
</evidence>
<dbReference type="GO" id="GO:0008349">
    <property type="term" value="F:MAP kinase kinase kinase kinase activity"/>
    <property type="evidence" value="ECO:0007669"/>
    <property type="project" value="InterPro"/>
</dbReference>
<dbReference type="SUPFAM" id="SSF56112">
    <property type="entry name" value="Protein kinase-like (PK-like)"/>
    <property type="match status" value="1"/>
</dbReference>
<evidence type="ECO:0000256" key="10">
    <source>
        <dbReference type="PIRSR" id="PIRSR038172-1"/>
    </source>
</evidence>
<dbReference type="PROSITE" id="PS50011">
    <property type="entry name" value="PROTEIN_KINASE_DOM"/>
    <property type="match status" value="1"/>
</dbReference>
<dbReference type="InterPro" id="IPR011009">
    <property type="entry name" value="Kinase-like_dom_sf"/>
</dbReference>
<evidence type="ECO:0000256" key="9">
    <source>
        <dbReference type="PIRNR" id="PIRNR038172"/>
    </source>
</evidence>
<dbReference type="InterPro" id="IPR050629">
    <property type="entry name" value="STE20/SPS1-PAK"/>
</dbReference>
<evidence type="ECO:0000256" key="11">
    <source>
        <dbReference type="PIRSR" id="PIRSR038172-2"/>
    </source>
</evidence>
<dbReference type="InterPro" id="IPR021160">
    <property type="entry name" value="MAPKKKK"/>
</dbReference>
<evidence type="ECO:0000256" key="4">
    <source>
        <dbReference type="ARBA" id="ARBA00022553"/>
    </source>
</evidence>
<dbReference type="EMBL" id="CAJEWN010000061">
    <property type="protein sequence ID" value="CAD2156257.1"/>
    <property type="molecule type" value="Genomic_DNA"/>
</dbReference>
<keyword evidence="6 9" id="KW-0547">Nucleotide-binding</keyword>
<dbReference type="OrthoDB" id="8693905at2759"/>
<dbReference type="InterPro" id="IPR001180">
    <property type="entry name" value="CNH_dom"/>
</dbReference>
<dbReference type="PROSITE" id="PS00107">
    <property type="entry name" value="PROTEIN_KINASE_ATP"/>
    <property type="match status" value="1"/>
</dbReference>
<comment type="cofactor">
    <cofactor evidence="1 9">
        <name>Mg(2+)</name>
        <dbReference type="ChEBI" id="CHEBI:18420"/>
    </cofactor>
</comment>
<dbReference type="InterPro" id="IPR017441">
    <property type="entry name" value="Protein_kinase_ATP_BS"/>
</dbReference>
<feature type="domain" description="Protein kinase" evidence="14">
    <location>
        <begin position="14"/>
        <end position="272"/>
    </location>
</feature>
<feature type="region of interest" description="Disordered" evidence="13">
    <location>
        <begin position="475"/>
        <end position="531"/>
    </location>
</feature>
<proteinExistence type="inferred from homology"/>
<comment type="function">
    <text evidence="9">Serine/threonine kinase that plays a role in the response to environmental stress. Appears to act upstream of the JUN N-terminal pathway.</text>
</comment>